<dbReference type="InterPro" id="IPR015421">
    <property type="entry name" value="PyrdxlP-dep_Trfase_major"/>
</dbReference>
<feature type="non-terminal residue" evidence="12">
    <location>
        <position position="1"/>
    </location>
</feature>
<organism evidence="12 13">
    <name type="scientific">Scytalidium lignicola</name>
    <name type="common">Hyphomycete</name>
    <dbReference type="NCBI Taxonomy" id="5539"/>
    <lineage>
        <taxon>Eukaryota</taxon>
        <taxon>Fungi</taxon>
        <taxon>Dikarya</taxon>
        <taxon>Ascomycota</taxon>
        <taxon>Pezizomycotina</taxon>
        <taxon>Leotiomycetes</taxon>
        <taxon>Leotiomycetes incertae sedis</taxon>
        <taxon>Scytalidium</taxon>
    </lineage>
</organism>
<comment type="cofactor">
    <cofactor evidence="1">
        <name>FAD</name>
        <dbReference type="ChEBI" id="CHEBI:57692"/>
    </cofactor>
</comment>
<dbReference type="GO" id="GO:0004489">
    <property type="term" value="F:methylenetetrahydrofolate reductase [NAD(P)H] activity"/>
    <property type="evidence" value="ECO:0007669"/>
    <property type="project" value="InterPro"/>
</dbReference>
<keyword evidence="7" id="KW-0560">Oxidoreductase</keyword>
<evidence type="ECO:0000259" key="10">
    <source>
        <dbReference type="Pfam" id="PF00155"/>
    </source>
</evidence>
<feature type="non-terminal residue" evidence="12">
    <location>
        <position position="1312"/>
    </location>
</feature>
<protein>
    <submittedName>
        <fullName evidence="12">Uncharacterized protein</fullName>
    </submittedName>
</protein>
<evidence type="ECO:0000313" key="13">
    <source>
        <dbReference type="Proteomes" id="UP000258309"/>
    </source>
</evidence>
<dbReference type="InterPro" id="IPR015424">
    <property type="entry name" value="PyrdxlP-dep_Trfase"/>
</dbReference>
<dbReference type="GO" id="GO:0009086">
    <property type="term" value="P:methionine biosynthetic process"/>
    <property type="evidence" value="ECO:0007669"/>
    <property type="project" value="TreeGrafter"/>
</dbReference>
<dbReference type="InterPro" id="IPR029041">
    <property type="entry name" value="FAD-linked_oxidoreductase-like"/>
</dbReference>
<dbReference type="GO" id="GO:0035999">
    <property type="term" value="P:tetrahydrofolate interconversion"/>
    <property type="evidence" value="ECO:0007669"/>
    <property type="project" value="UniProtKB-UniPathway"/>
</dbReference>
<dbReference type="Gene3D" id="3.20.20.220">
    <property type="match status" value="1"/>
</dbReference>
<dbReference type="InterPro" id="IPR003171">
    <property type="entry name" value="Mehydrof_redctse-like"/>
</dbReference>
<keyword evidence="5" id="KW-0274">FAD</keyword>
<reference evidence="12 13" key="1">
    <citation type="submission" date="2018-05" db="EMBL/GenBank/DDBJ databases">
        <title>Draft genome sequence of Scytalidium lignicola DSM 105466, a ubiquitous saprotrophic fungus.</title>
        <authorList>
            <person name="Buettner E."/>
            <person name="Gebauer A.M."/>
            <person name="Hofrichter M."/>
            <person name="Liers C."/>
            <person name="Kellner H."/>
        </authorList>
    </citation>
    <scope>NUCLEOTIDE SEQUENCE [LARGE SCALE GENOMIC DNA]</scope>
    <source>
        <strain evidence="12 13">DSM 105466</strain>
    </source>
</reference>
<evidence type="ECO:0000256" key="4">
    <source>
        <dbReference type="ARBA" id="ARBA00022630"/>
    </source>
</evidence>
<dbReference type="EMBL" id="NCSJ02000034">
    <property type="protein sequence ID" value="RFU33502.1"/>
    <property type="molecule type" value="Genomic_DNA"/>
</dbReference>
<proteinExistence type="inferred from homology"/>
<evidence type="ECO:0000256" key="1">
    <source>
        <dbReference type="ARBA" id="ARBA00001974"/>
    </source>
</evidence>
<gene>
    <name evidence="12" type="ORF">B7463_g2772</name>
</gene>
<comment type="caution">
    <text evidence="12">The sequence shown here is derived from an EMBL/GenBank/DDBJ whole genome shotgun (WGS) entry which is preliminary data.</text>
</comment>
<feature type="region of interest" description="Disordered" evidence="9">
    <location>
        <begin position="981"/>
        <end position="1002"/>
    </location>
</feature>
<dbReference type="PANTHER" id="PTHR45754:SF1">
    <property type="entry name" value="METHYLENETETRAHYDROFOLATE REDUCTASE 1"/>
    <property type="match status" value="1"/>
</dbReference>
<dbReference type="Proteomes" id="UP000258309">
    <property type="component" value="Unassembled WGS sequence"/>
</dbReference>
<evidence type="ECO:0000256" key="3">
    <source>
        <dbReference type="ARBA" id="ARBA00006743"/>
    </source>
</evidence>
<evidence type="ECO:0000256" key="9">
    <source>
        <dbReference type="SAM" id="MobiDB-lite"/>
    </source>
</evidence>
<evidence type="ECO:0000256" key="8">
    <source>
        <dbReference type="RuleBase" id="RU004254"/>
    </source>
</evidence>
<name>A0A3E2HJZ7_SCYLI</name>
<sequence>MADFEYISQSSAIPPVEGKKAPLDFSHHFSRVTKNRVESSVKQFYKFFAIPGIGNLAGGLPNASFFPYDTLEAQIARPERFLPTPNGPSLVANAQKRHPFTSKTPKTDASSHLTVPHASSTANPLQKIDLTTALQYGQAQGYPPLYSFLRQFTRENLHPNVPYLDGPDIILTCGSTDGFAKSIEALSNIWCEDRDWIREREGILCEEFAYMNAIQTARPRGLQVVPVKIDLEGMSPYGKGGLEDVLENWDESKGKRPHLMYTVTIGQNPTSGTLSVQRRKEIYALCSKYDVMIIEDDPYWYLQFPSAANLEAQARGTPPPPPQPVHTFEKSSGYDYLDSLVPSYLSVDTDGRVIRLDTFSKTVAPGCRLGWITAQPAIVERILRITESSTQQPSGFVQSMIAELVMGPQPGVQFTPKSKAEALTFSGWQTAGWVRWLEGLRGSYERRMNRMCAILEDGRFQVKQGTPLKASEQDWAVISKTELYSFDWPRGGMFVWVHINFPSHPLFGIVEGPKMADALWLFLASRPYLALVSPGKIFSPTPEILAEKGWQYFRLCFAAVTEEEIEATSKRFAAGVAAFWKIKTKKELDDIIDDPTEINAIQEGVADLGLNWLKIPPATALLVPRRGFCPGTPLIMEKITDKIAALPPNSNYFSLEFFPPKTAMGSSNLRARLDRMSRALRPLFVTVTWGAGGSTASKSLELAELCQRELGLTTCLHLTCTNMSKALVDHALEEARVLGIRNILALRGDPPRAEEYRAHDGKDEEGSPEKEEFEWAIDLVKYIRQQYGDYFCVGVAAYPEGHADEGDPAGQSPEHDLPYLVEKVQAGADFIMTQLFFDVQAYDGFEKTLRDHPSGAFKSIPIIPGMMPVQGYQMIKRTTKLSHAKIPPSIMARLDEVRGDDEKVKNVGVNVISEIIEHLKYQKDAAKGPRGFHFYTLNLEKAVSFILERTNLIPASTPSEPGDETAVLDTLLKPPIAEDRANGMQVNGTSSGSNRRLSSVGSDPRNHVIISSKVSNPEFEVTPYEASVLAGPVNTRANTLAISEGEGSLGREATWDDFPNGRWGDARSPAYGEIDGYGVSLHMSVNQAIRLWGYPTTVKDITNLFIRQLEGSLTAIPWSEEGLNEETNTIKSQLLKVNQKDWWTVASQPAVNGVKSTDEVFGWGPKNGFVFQKAFVEIFLPSQDWKVLHEKLTSPGIRDQVSFYACNAAGDFYSSDNAASLNSTEQESSSTNAVTWGAFPGKEIITPTIIEEVSFKAWAEEAFGIWKEWGRVYSPKSKSRELIDEMVGDRWLINVIHHTYVEPEALWDLLLS</sequence>
<dbReference type="PANTHER" id="PTHR45754">
    <property type="entry name" value="METHYLENETETRAHYDROFOLATE REDUCTASE"/>
    <property type="match status" value="1"/>
</dbReference>
<dbReference type="Pfam" id="PF21895">
    <property type="entry name" value="MTHFR_C"/>
    <property type="match status" value="1"/>
</dbReference>
<dbReference type="InterPro" id="IPR004621">
    <property type="entry name" value="Fadh2_euk"/>
</dbReference>
<dbReference type="CDD" id="cd00609">
    <property type="entry name" value="AAT_like"/>
    <property type="match status" value="1"/>
</dbReference>
<dbReference type="GO" id="GO:0071949">
    <property type="term" value="F:FAD binding"/>
    <property type="evidence" value="ECO:0007669"/>
    <property type="project" value="TreeGrafter"/>
</dbReference>
<dbReference type="UniPathway" id="UPA00193"/>
<feature type="compositionally biased region" description="Polar residues" evidence="9">
    <location>
        <begin position="984"/>
        <end position="1001"/>
    </location>
</feature>
<evidence type="ECO:0000313" key="12">
    <source>
        <dbReference type="EMBL" id="RFU33502.1"/>
    </source>
</evidence>
<dbReference type="GO" id="GO:0030170">
    <property type="term" value="F:pyridoxal phosphate binding"/>
    <property type="evidence" value="ECO:0007669"/>
    <property type="project" value="InterPro"/>
</dbReference>
<dbReference type="Pfam" id="PF02219">
    <property type="entry name" value="MTHFR"/>
    <property type="match status" value="1"/>
</dbReference>
<dbReference type="OrthoDB" id="691673at2759"/>
<dbReference type="STRING" id="5539.A0A3E2HJZ7"/>
<accession>A0A3E2HJZ7</accession>
<evidence type="ECO:0000259" key="11">
    <source>
        <dbReference type="Pfam" id="PF21895"/>
    </source>
</evidence>
<feature type="domain" description="Aminotransferase class I/classII large" evidence="10">
    <location>
        <begin position="129"/>
        <end position="416"/>
    </location>
</feature>
<dbReference type="InterPro" id="IPR004839">
    <property type="entry name" value="Aminotransferase_I/II_large"/>
</dbReference>
<comment type="similarity">
    <text evidence="3">Belongs to the methylenetetrahydrofolate reductase family.</text>
</comment>
<comment type="pathway">
    <text evidence="2 8">One-carbon metabolism; tetrahydrofolate interconversion.</text>
</comment>
<feature type="domain" description="MTHFR SAM-binding regulatory" evidence="11">
    <location>
        <begin position="1050"/>
        <end position="1309"/>
    </location>
</feature>
<dbReference type="Pfam" id="PF00155">
    <property type="entry name" value="Aminotran_1_2"/>
    <property type="match status" value="1"/>
</dbReference>
<keyword evidence="13" id="KW-1185">Reference proteome</keyword>
<dbReference type="SUPFAM" id="SSF51730">
    <property type="entry name" value="FAD-linked oxidoreductase"/>
    <property type="match status" value="1"/>
</dbReference>
<dbReference type="CDD" id="cd00537">
    <property type="entry name" value="MTHFR"/>
    <property type="match status" value="1"/>
</dbReference>
<evidence type="ECO:0000256" key="7">
    <source>
        <dbReference type="ARBA" id="ARBA00023002"/>
    </source>
</evidence>
<dbReference type="FunFam" id="3.20.20.220:FF:000002">
    <property type="entry name" value="Methylenetetrahydrofolate reductase"/>
    <property type="match status" value="1"/>
</dbReference>
<dbReference type="NCBIfam" id="TIGR00677">
    <property type="entry name" value="fadh2_euk"/>
    <property type="match status" value="1"/>
</dbReference>
<evidence type="ECO:0000256" key="2">
    <source>
        <dbReference type="ARBA" id="ARBA00004777"/>
    </source>
</evidence>
<dbReference type="InterPro" id="IPR053806">
    <property type="entry name" value="MTHFR_C"/>
</dbReference>
<keyword evidence="6" id="KW-0521">NADP</keyword>
<dbReference type="SUPFAM" id="SSF53383">
    <property type="entry name" value="PLP-dependent transferases"/>
    <property type="match status" value="1"/>
</dbReference>
<keyword evidence="4" id="KW-0285">Flavoprotein</keyword>
<evidence type="ECO:0000256" key="6">
    <source>
        <dbReference type="ARBA" id="ARBA00022857"/>
    </source>
</evidence>
<dbReference type="Gene3D" id="3.40.640.10">
    <property type="entry name" value="Type I PLP-dependent aspartate aminotransferase-like (Major domain)"/>
    <property type="match status" value="1"/>
</dbReference>
<dbReference type="GO" id="GO:0005829">
    <property type="term" value="C:cytosol"/>
    <property type="evidence" value="ECO:0007669"/>
    <property type="project" value="TreeGrafter"/>
</dbReference>
<evidence type="ECO:0000256" key="5">
    <source>
        <dbReference type="ARBA" id="ARBA00022827"/>
    </source>
</evidence>